<dbReference type="SUPFAM" id="SSF51735">
    <property type="entry name" value="NAD(P)-binding Rossmann-fold domains"/>
    <property type="match status" value="1"/>
</dbReference>
<keyword evidence="4" id="KW-0456">Lyase</keyword>
<organism evidence="6 7">
    <name type="scientific">Paenibacillus medicaginis</name>
    <dbReference type="NCBI Taxonomy" id="1470560"/>
    <lineage>
        <taxon>Bacteria</taxon>
        <taxon>Bacillati</taxon>
        <taxon>Bacillota</taxon>
        <taxon>Bacilli</taxon>
        <taxon>Bacillales</taxon>
        <taxon>Paenibacillaceae</taxon>
        <taxon>Paenibacillus</taxon>
    </lineage>
</organism>
<evidence type="ECO:0000256" key="1">
    <source>
        <dbReference type="ARBA" id="ARBA00001911"/>
    </source>
</evidence>
<gene>
    <name evidence="6" type="ORF">ACE5LO_19690</name>
</gene>
<comment type="cofactor">
    <cofactor evidence="1">
        <name>NAD(+)</name>
        <dbReference type="ChEBI" id="CHEBI:57540"/>
    </cofactor>
</comment>
<sequence>MDHDVLEQDLKTIIGFDLPWEKFSGSTVLITGASGLIPSYMVDTLMYLNQRQLIDKPVHILALVRNEEYARERFSAYRDDARLELLVQDVCEPVNVNGNVDFIIHAASQASPKYYGVDPVGTLSANIMGTANMLRLAREKKTQSFLFISAGEIYGEVSEACIPTRESDYGYLNPMSVRSCYAESKRMAETMCICWHHQYGIPVKVARTYHTYGPGMKLNDGRVFADFVSNIVRRKDIVMTSEGKHIRSFCYLTDATAGFFTLLLKGKDAEAYNIGNPDAAVSIVELAETLVSLFPELGLKVVRAEHSAHYMQSTIKKTVPSITKAMELGWRPLIGIAEGFQRTINSYSNTL</sequence>
<protein>
    <submittedName>
        <fullName evidence="6">NAD-dependent epimerase/dehydratase family protein</fullName>
    </submittedName>
</protein>
<keyword evidence="3" id="KW-0520">NAD</keyword>
<accession>A0ABV5C7T3</accession>
<dbReference type="Proteomes" id="UP001580430">
    <property type="component" value="Unassembled WGS sequence"/>
</dbReference>
<comment type="caution">
    <text evidence="6">The sequence shown here is derived from an EMBL/GenBank/DDBJ whole genome shotgun (WGS) entry which is preliminary data.</text>
</comment>
<dbReference type="InterPro" id="IPR001509">
    <property type="entry name" value="Epimerase_deHydtase"/>
</dbReference>
<feature type="domain" description="NAD-dependent epimerase/dehydratase" evidence="5">
    <location>
        <begin position="28"/>
        <end position="275"/>
    </location>
</feature>
<keyword evidence="2" id="KW-0210">Decarboxylase</keyword>
<proteinExistence type="predicted"/>
<dbReference type="RefSeq" id="WP_375521711.1">
    <property type="nucleotide sequence ID" value="NZ_JBHIRY010000022.1"/>
</dbReference>
<dbReference type="InterPro" id="IPR036291">
    <property type="entry name" value="NAD(P)-bd_dom_sf"/>
</dbReference>
<reference evidence="6 7" key="1">
    <citation type="submission" date="2024-09" db="EMBL/GenBank/DDBJ databases">
        <title>Paenibacillus zeirhizospherea sp. nov., isolated from surface of the maize (Zea mays) roots in a horticulture field, Hungary.</title>
        <authorList>
            <person name="Marton D."/>
            <person name="Farkas M."/>
            <person name="Bedics A."/>
            <person name="Toth E."/>
            <person name="Tancsics A."/>
            <person name="Boka K."/>
            <person name="Marati G."/>
            <person name="Kriszt B."/>
            <person name="Cserhati M."/>
        </authorList>
    </citation>
    <scope>NUCLEOTIDE SEQUENCE [LARGE SCALE GENOMIC DNA]</scope>
    <source>
        <strain evidence="6 7">JCM 18446</strain>
    </source>
</reference>
<evidence type="ECO:0000313" key="7">
    <source>
        <dbReference type="Proteomes" id="UP001580430"/>
    </source>
</evidence>
<evidence type="ECO:0000313" key="6">
    <source>
        <dbReference type="EMBL" id="MFB5762610.1"/>
    </source>
</evidence>
<name>A0ABV5C7T3_9BACL</name>
<evidence type="ECO:0000256" key="3">
    <source>
        <dbReference type="ARBA" id="ARBA00023027"/>
    </source>
</evidence>
<dbReference type="EMBL" id="JBHIRY010000022">
    <property type="protein sequence ID" value="MFB5762610.1"/>
    <property type="molecule type" value="Genomic_DNA"/>
</dbReference>
<dbReference type="InterPro" id="IPR044516">
    <property type="entry name" value="UXS-like"/>
</dbReference>
<dbReference type="PANTHER" id="PTHR43078:SF7">
    <property type="entry name" value="UDP-GLUCURONATE DECARBOXYLASE"/>
    <property type="match status" value="1"/>
</dbReference>
<dbReference type="Pfam" id="PF01370">
    <property type="entry name" value="Epimerase"/>
    <property type="match status" value="1"/>
</dbReference>
<evidence type="ECO:0000259" key="5">
    <source>
        <dbReference type="Pfam" id="PF01370"/>
    </source>
</evidence>
<dbReference type="PANTHER" id="PTHR43078">
    <property type="entry name" value="UDP-GLUCURONIC ACID DECARBOXYLASE-RELATED"/>
    <property type="match status" value="1"/>
</dbReference>
<dbReference type="Gene3D" id="3.40.50.720">
    <property type="entry name" value="NAD(P)-binding Rossmann-like Domain"/>
    <property type="match status" value="1"/>
</dbReference>
<keyword evidence="7" id="KW-1185">Reference proteome</keyword>
<evidence type="ECO:0000256" key="2">
    <source>
        <dbReference type="ARBA" id="ARBA00022793"/>
    </source>
</evidence>
<evidence type="ECO:0000256" key="4">
    <source>
        <dbReference type="ARBA" id="ARBA00023239"/>
    </source>
</evidence>